<name>A0ABN1B1W9_9BACI</name>
<evidence type="ECO:0000313" key="2">
    <source>
        <dbReference type="EMBL" id="GAA0488274.1"/>
    </source>
</evidence>
<comment type="caution">
    <text evidence="2">The sequence shown here is derived from an EMBL/GenBank/DDBJ whole genome shotgun (WGS) entry which is preliminary data.</text>
</comment>
<sequence>MRKKGLWTAMILVTAVLLFTLWYIYPKPYTHTFEGVRYQLGSENMGMEEPVTIKLDGEIQNRLFGNRTFRGTILIDGQNIPPENAGEVGIQFDIKDRGDGVKYTVIKEDENYPSLYFLGTIFLNQQLGELALTIHDQRESGSRWSSKDGMMITAPAGNRSEALSTANKLMSEILQQPLE</sequence>
<evidence type="ECO:0000256" key="1">
    <source>
        <dbReference type="SAM" id="Phobius"/>
    </source>
</evidence>
<organism evidence="2 3">
    <name type="scientific">Salinibacillus aidingensis</name>
    <dbReference type="NCBI Taxonomy" id="237684"/>
    <lineage>
        <taxon>Bacteria</taxon>
        <taxon>Bacillati</taxon>
        <taxon>Bacillota</taxon>
        <taxon>Bacilli</taxon>
        <taxon>Bacillales</taxon>
        <taxon>Bacillaceae</taxon>
        <taxon>Salinibacillus</taxon>
    </lineage>
</organism>
<feature type="transmembrane region" description="Helical" evidence="1">
    <location>
        <begin position="6"/>
        <end position="25"/>
    </location>
</feature>
<keyword evidence="1" id="KW-0472">Membrane</keyword>
<dbReference type="RefSeq" id="WP_343838808.1">
    <property type="nucleotide sequence ID" value="NZ_BAAADO010000002.1"/>
</dbReference>
<dbReference type="EMBL" id="BAAADO010000002">
    <property type="protein sequence ID" value="GAA0488274.1"/>
    <property type="molecule type" value="Genomic_DNA"/>
</dbReference>
<accession>A0ABN1B1W9</accession>
<proteinExistence type="predicted"/>
<protein>
    <submittedName>
        <fullName evidence="2">Uncharacterized protein</fullName>
    </submittedName>
</protein>
<keyword evidence="1" id="KW-1133">Transmembrane helix</keyword>
<gene>
    <name evidence="2" type="ORF">GCM10008986_12390</name>
</gene>
<reference evidence="2 3" key="1">
    <citation type="journal article" date="2019" name="Int. J. Syst. Evol. Microbiol.">
        <title>The Global Catalogue of Microorganisms (GCM) 10K type strain sequencing project: providing services to taxonomists for standard genome sequencing and annotation.</title>
        <authorList>
            <consortium name="The Broad Institute Genomics Platform"/>
            <consortium name="The Broad Institute Genome Sequencing Center for Infectious Disease"/>
            <person name="Wu L."/>
            <person name="Ma J."/>
        </authorList>
    </citation>
    <scope>NUCLEOTIDE SEQUENCE [LARGE SCALE GENOMIC DNA]</scope>
    <source>
        <strain evidence="2 3">JCM 12389</strain>
    </source>
</reference>
<evidence type="ECO:0000313" key="3">
    <source>
        <dbReference type="Proteomes" id="UP001500880"/>
    </source>
</evidence>
<dbReference type="Proteomes" id="UP001500880">
    <property type="component" value="Unassembled WGS sequence"/>
</dbReference>
<keyword evidence="1" id="KW-0812">Transmembrane</keyword>
<keyword evidence="3" id="KW-1185">Reference proteome</keyword>